<name>A0A6M3JES4_9ZZZZ</name>
<gene>
    <name evidence="1" type="ORF">MM415A07005_0002</name>
</gene>
<dbReference type="AlphaFoldDB" id="A0A6M3JES4"/>
<accession>A0A6M3JES4</accession>
<dbReference type="EMBL" id="MT141609">
    <property type="protein sequence ID" value="QJA68346.1"/>
    <property type="molecule type" value="Genomic_DNA"/>
</dbReference>
<evidence type="ECO:0000313" key="1">
    <source>
        <dbReference type="EMBL" id="QJA68346.1"/>
    </source>
</evidence>
<organism evidence="1">
    <name type="scientific">viral metagenome</name>
    <dbReference type="NCBI Taxonomy" id="1070528"/>
    <lineage>
        <taxon>unclassified sequences</taxon>
        <taxon>metagenomes</taxon>
        <taxon>organismal metagenomes</taxon>
    </lineage>
</organism>
<proteinExistence type="predicted"/>
<reference evidence="1" key="1">
    <citation type="submission" date="2020-03" db="EMBL/GenBank/DDBJ databases">
        <title>The deep terrestrial virosphere.</title>
        <authorList>
            <person name="Holmfeldt K."/>
            <person name="Nilsson E."/>
            <person name="Simone D."/>
            <person name="Lopez-Fernandez M."/>
            <person name="Wu X."/>
            <person name="de Brujin I."/>
            <person name="Lundin D."/>
            <person name="Andersson A."/>
            <person name="Bertilsson S."/>
            <person name="Dopson M."/>
        </authorList>
    </citation>
    <scope>NUCLEOTIDE SEQUENCE</scope>
    <source>
        <strain evidence="1">MM415A07005</strain>
    </source>
</reference>
<sequence length="81" mass="9169">MGKSTVVTQCRSCGGWFVEGEMFDTDYRTYVQKGDPDEMVCEGCYDNYYAKCRKCGAIRLEVAHLKNGACDPDIFEDCTED</sequence>
<protein>
    <submittedName>
        <fullName evidence="1">Uncharacterized protein</fullName>
    </submittedName>
</protein>